<keyword evidence="2" id="KW-0614">Plasmid</keyword>
<name>A0A3G9G9N4_9CAUL</name>
<reference evidence="3" key="1">
    <citation type="journal article" date="2017" name="Biotechnol. Biofuels">
        <title>Evaluation of environmental bacterial communities as a factor affecting the growth of duckweed Lemna minor.</title>
        <authorList>
            <person name="Ishizawa H."/>
            <person name="Kuroda M."/>
            <person name="Morikawa M."/>
            <person name="Ike M."/>
        </authorList>
    </citation>
    <scope>NUCLEOTIDE SEQUENCE [LARGE SCALE GENOMIC DNA]</scope>
    <source>
        <strain evidence="3">M6</strain>
    </source>
</reference>
<geneLocation type="plasmid" evidence="3">
    <name>pasem-1 dna</name>
</geneLocation>
<accession>A0A3G9G9N4</accession>
<organism evidence="2 3">
    <name type="scientific">Asticcacaulis excentricus</name>
    <dbReference type="NCBI Taxonomy" id="78587"/>
    <lineage>
        <taxon>Bacteria</taxon>
        <taxon>Pseudomonadati</taxon>
        <taxon>Pseudomonadota</taxon>
        <taxon>Alphaproteobacteria</taxon>
        <taxon>Caulobacterales</taxon>
        <taxon>Caulobacteraceae</taxon>
        <taxon>Asticcacaulis</taxon>
    </lineage>
</organism>
<dbReference type="OrthoDB" id="100212at2"/>
<dbReference type="Pfam" id="PF00326">
    <property type="entry name" value="Peptidase_S9"/>
    <property type="match status" value="1"/>
</dbReference>
<feature type="domain" description="Peptidase S9 prolyl oligopeptidase catalytic" evidence="1">
    <location>
        <begin position="473"/>
        <end position="639"/>
    </location>
</feature>
<dbReference type="RefSeq" id="WP_126424252.1">
    <property type="nucleotide sequence ID" value="NZ_AP018829.1"/>
</dbReference>
<protein>
    <submittedName>
        <fullName evidence="2">TolB protein, periplasmic protein</fullName>
    </submittedName>
</protein>
<evidence type="ECO:0000259" key="1">
    <source>
        <dbReference type="Pfam" id="PF00326"/>
    </source>
</evidence>
<dbReference type="GeneID" id="39467983"/>
<dbReference type="AlphaFoldDB" id="A0A3G9G9N4"/>
<dbReference type="SUPFAM" id="SSF53474">
    <property type="entry name" value="alpha/beta-Hydrolases"/>
    <property type="match status" value="1"/>
</dbReference>
<gene>
    <name evidence="2" type="ORF">EM6_3272</name>
</gene>
<dbReference type="InterPro" id="IPR001375">
    <property type="entry name" value="Peptidase_S9_cat"/>
</dbReference>
<evidence type="ECO:0000313" key="2">
    <source>
        <dbReference type="EMBL" id="BBF82631.1"/>
    </source>
</evidence>
<dbReference type="InterPro" id="IPR029058">
    <property type="entry name" value="AB_hydrolase_fold"/>
</dbReference>
<dbReference type="SUPFAM" id="SSF82171">
    <property type="entry name" value="DPP6 N-terminal domain-like"/>
    <property type="match status" value="1"/>
</dbReference>
<dbReference type="GO" id="GO:0006508">
    <property type="term" value="P:proteolysis"/>
    <property type="evidence" value="ECO:0007669"/>
    <property type="project" value="InterPro"/>
</dbReference>
<reference evidence="3" key="2">
    <citation type="journal article" date="2017" name="Plant Physiol. Biochem.">
        <title>Differential oxidative and antioxidative response of duckweed Lemna minor toward plant growth promoting/inhibiting bacteria.</title>
        <authorList>
            <person name="Ishizawa H."/>
            <person name="Kuroda M."/>
            <person name="Morikawa M."/>
            <person name="Ike M."/>
        </authorList>
    </citation>
    <scope>NUCLEOTIDE SEQUENCE [LARGE SCALE GENOMIC DNA]</scope>
    <source>
        <strain evidence="3">M6</strain>
    </source>
</reference>
<proteinExistence type="predicted"/>
<evidence type="ECO:0000313" key="3">
    <source>
        <dbReference type="Proteomes" id="UP000278756"/>
    </source>
</evidence>
<sequence length="656" mass="71629">MREIIALRLAREPSAFQPQQVFHSPKKSRVAIITNYGDVERNIRRYDLDLFDVAACEAACDPRRLVSVEVSGNDPGISRVVWMDEAHLVYLRVGESGQSQVFGFDLNSGQEVQLSHAPYGVRGLAVAGGALAFIEAGTERPLWSDAREVEKGIVVSDQNLTSLLRNRSGSGASDAPGIGDLFVSKGGKIRRFELGGSPDWLPETLSVSKRGDVTLLRREPRNQLPWVKAQNNAPPLSGNVLTLWGAEEGALSLRRLVDRAVGPGGGAVAWAPDGRQFALATLNPEGAPETVSVRLEGKTDVERIDTRCLPLEFQTSKRILCRDVGGGTDGLWEKRAGRWVAVSRGPISQDSVFIDEAFDRPPTLRMRLPLGGTKELWDLNPGFKTGIHITEETFKLPGSGRIIQAGVYWPRGYAAGRRYPVVIQTHGWDRSTFQPEGLSSAGYAAFSLAERGFLVVQLPDLPMPPRSEEGRAYSDYFDAVIDQLTERGVADATRIGLQGWSRTGFAVRAALQSGRHKYGAAVLVDSMSGGYMSWLAAENLSASYQATVAELNGGTTTDSPANWVLNSPPIKSAGAPTPALLQVFGAPSLVGAWEDFVVKRREKVPVELRYYPDAMHNPRKPVERLAVMRTTVDWYTQWLLTAVREPKTSATSGDKP</sequence>
<dbReference type="GO" id="GO:0008236">
    <property type="term" value="F:serine-type peptidase activity"/>
    <property type="evidence" value="ECO:0007669"/>
    <property type="project" value="InterPro"/>
</dbReference>
<dbReference type="Proteomes" id="UP000278756">
    <property type="component" value="Plasmid pASEM-1"/>
</dbReference>
<dbReference type="EMBL" id="AP018829">
    <property type="protein sequence ID" value="BBF82631.1"/>
    <property type="molecule type" value="Genomic_DNA"/>
</dbReference>
<dbReference type="Gene3D" id="3.40.50.1820">
    <property type="entry name" value="alpha/beta hydrolase"/>
    <property type="match status" value="1"/>
</dbReference>